<evidence type="ECO:0000313" key="4">
    <source>
        <dbReference type="Proteomes" id="UP000728032"/>
    </source>
</evidence>
<dbReference type="InterPro" id="IPR013087">
    <property type="entry name" value="Znf_C2H2_type"/>
</dbReference>
<keyword evidence="4" id="KW-1185">Reference proteome</keyword>
<dbReference type="Pfam" id="PF10453">
    <property type="entry name" value="NUFIP1"/>
    <property type="match status" value="1"/>
</dbReference>
<name>A0A7R9QM57_9ACAR</name>
<reference evidence="3" key="1">
    <citation type="submission" date="2020-11" db="EMBL/GenBank/DDBJ databases">
        <authorList>
            <person name="Tran Van P."/>
        </authorList>
    </citation>
    <scope>NUCLEOTIDE SEQUENCE</scope>
</reference>
<evidence type="ECO:0000259" key="2">
    <source>
        <dbReference type="PROSITE" id="PS00028"/>
    </source>
</evidence>
<feature type="domain" description="C2H2-type" evidence="2">
    <location>
        <begin position="69"/>
        <end position="89"/>
    </location>
</feature>
<accession>A0A7R9QM57</accession>
<evidence type="ECO:0000313" key="3">
    <source>
        <dbReference type="EMBL" id="CAD7649404.1"/>
    </source>
</evidence>
<gene>
    <name evidence="3" type="ORF">ONB1V03_LOCUS7273</name>
</gene>
<evidence type="ECO:0000256" key="1">
    <source>
        <dbReference type="SAM" id="MobiDB-lite"/>
    </source>
</evidence>
<dbReference type="AlphaFoldDB" id="A0A7R9QM57"/>
<dbReference type="PROSITE" id="PS00028">
    <property type="entry name" value="ZINC_FINGER_C2H2_1"/>
    <property type="match status" value="1"/>
</dbReference>
<dbReference type="GO" id="GO:0005634">
    <property type="term" value="C:nucleus"/>
    <property type="evidence" value="ECO:0007669"/>
    <property type="project" value="TreeGrafter"/>
</dbReference>
<feature type="region of interest" description="Disordered" evidence="1">
    <location>
        <begin position="163"/>
        <end position="249"/>
    </location>
</feature>
<protein>
    <recommendedName>
        <fullName evidence="2">C2H2-type domain-containing protein</fullName>
    </recommendedName>
</protein>
<dbReference type="PANTHER" id="PTHR13309">
    <property type="entry name" value="NUCLEAR FRAGILE X MENTAL RETARDATION PROTEIN INTERACTING PROTEIN 1"/>
    <property type="match status" value="1"/>
</dbReference>
<sequence>MLPKPRFDSINANTNSVGQSSHTCVNYNQSYGENNRRNADHNHKRSKSYGNTSDHTSGKTNDTKKTLNCDACCRWFTSQDLYDQHMSEHIMCGLDECTFRAHPKVIESHQRMQHLCFRDKTLVKKFMSLESEEDIQKWREERRRHFPTKDNIKQKEELKERQRLEDMETRKQLAKERESERQRTEERVDHKSDHCLDKNSKFNKNNRNTKQMKAKQRLQPLVNNNRKLTLFQKNGDNEEKITESIDGNE</sequence>
<proteinExistence type="predicted"/>
<dbReference type="GO" id="GO:0000492">
    <property type="term" value="P:box C/D snoRNP assembly"/>
    <property type="evidence" value="ECO:0007669"/>
    <property type="project" value="TreeGrafter"/>
</dbReference>
<dbReference type="InterPro" id="IPR039136">
    <property type="entry name" value="NUFIP1-like"/>
</dbReference>
<dbReference type="PANTHER" id="PTHR13309:SF0">
    <property type="entry name" value="FMR1-INTERACTING PROTEIN NUFIP1"/>
    <property type="match status" value="1"/>
</dbReference>
<organism evidence="3">
    <name type="scientific">Oppiella nova</name>
    <dbReference type="NCBI Taxonomy" id="334625"/>
    <lineage>
        <taxon>Eukaryota</taxon>
        <taxon>Metazoa</taxon>
        <taxon>Ecdysozoa</taxon>
        <taxon>Arthropoda</taxon>
        <taxon>Chelicerata</taxon>
        <taxon>Arachnida</taxon>
        <taxon>Acari</taxon>
        <taxon>Acariformes</taxon>
        <taxon>Sarcoptiformes</taxon>
        <taxon>Oribatida</taxon>
        <taxon>Brachypylina</taxon>
        <taxon>Oppioidea</taxon>
        <taxon>Oppiidae</taxon>
        <taxon>Oppiella</taxon>
    </lineage>
</organism>
<dbReference type="GO" id="GO:0003723">
    <property type="term" value="F:RNA binding"/>
    <property type="evidence" value="ECO:0007669"/>
    <property type="project" value="InterPro"/>
</dbReference>
<dbReference type="InterPro" id="IPR019496">
    <property type="entry name" value="NUFIP1_cons_dom"/>
</dbReference>
<feature type="compositionally biased region" description="Polar residues" evidence="1">
    <location>
        <begin position="221"/>
        <end position="234"/>
    </location>
</feature>
<feature type="compositionally biased region" description="Polar residues" evidence="1">
    <location>
        <begin position="48"/>
        <end position="60"/>
    </location>
</feature>
<feature type="region of interest" description="Disordered" evidence="1">
    <location>
        <begin position="1"/>
        <end position="62"/>
    </location>
</feature>
<feature type="compositionally biased region" description="Polar residues" evidence="1">
    <location>
        <begin position="10"/>
        <end position="33"/>
    </location>
</feature>
<dbReference type="EMBL" id="OC918440">
    <property type="protein sequence ID" value="CAD7649404.1"/>
    <property type="molecule type" value="Genomic_DNA"/>
</dbReference>
<dbReference type="Proteomes" id="UP000728032">
    <property type="component" value="Unassembled WGS sequence"/>
</dbReference>
<dbReference type="EMBL" id="CAJPVJ010003615">
    <property type="protein sequence ID" value="CAG2167776.1"/>
    <property type="molecule type" value="Genomic_DNA"/>
</dbReference>
<feature type="compositionally biased region" description="Basic and acidic residues" evidence="1">
    <location>
        <begin position="163"/>
        <end position="200"/>
    </location>
</feature>
<dbReference type="OrthoDB" id="273070at2759"/>